<dbReference type="Proteomes" id="UP001234178">
    <property type="component" value="Unassembled WGS sequence"/>
</dbReference>
<comment type="caution">
    <text evidence="1">The sequence shown here is derived from an EMBL/GenBank/DDBJ whole genome shotgun (WGS) entry which is preliminary data.</text>
</comment>
<gene>
    <name evidence="1" type="ORF">OUZ56_015813</name>
</gene>
<keyword evidence="2" id="KW-1185">Reference proteome</keyword>
<evidence type="ECO:0000313" key="1">
    <source>
        <dbReference type="EMBL" id="KAK4026787.1"/>
    </source>
</evidence>
<reference evidence="1 2" key="1">
    <citation type="journal article" date="2023" name="Nucleic Acids Res.">
        <title>The hologenome of Daphnia magna reveals possible DNA methylation and microbiome-mediated evolution of the host genome.</title>
        <authorList>
            <person name="Chaturvedi A."/>
            <person name="Li X."/>
            <person name="Dhandapani V."/>
            <person name="Marshall H."/>
            <person name="Kissane S."/>
            <person name="Cuenca-Cambronero M."/>
            <person name="Asole G."/>
            <person name="Calvet F."/>
            <person name="Ruiz-Romero M."/>
            <person name="Marangio P."/>
            <person name="Guigo R."/>
            <person name="Rago D."/>
            <person name="Mirbahai L."/>
            <person name="Eastwood N."/>
            <person name="Colbourne J.K."/>
            <person name="Zhou J."/>
            <person name="Mallon E."/>
            <person name="Orsini L."/>
        </authorList>
    </citation>
    <scope>NUCLEOTIDE SEQUENCE [LARGE SCALE GENOMIC DNA]</scope>
    <source>
        <strain evidence="1">LRV0_1</strain>
    </source>
</reference>
<dbReference type="EMBL" id="JAOYFB010000038">
    <property type="protein sequence ID" value="KAK4026787.1"/>
    <property type="molecule type" value="Genomic_DNA"/>
</dbReference>
<sequence>MIAEAHRDVHITKEFGGLIPRESGANSVCGLGGGGGVELCENGCQLFKGSRGIVADMFLVEILACVDRNFKFAIRCTMPACPCECFQPGKLQLRQCQTCKHGWVPHAIELK</sequence>
<name>A0ABR0ANU2_9CRUS</name>
<evidence type="ECO:0000313" key="2">
    <source>
        <dbReference type="Proteomes" id="UP001234178"/>
    </source>
</evidence>
<accession>A0ABR0ANU2</accession>
<organism evidence="1 2">
    <name type="scientific">Daphnia magna</name>
    <dbReference type="NCBI Taxonomy" id="35525"/>
    <lineage>
        <taxon>Eukaryota</taxon>
        <taxon>Metazoa</taxon>
        <taxon>Ecdysozoa</taxon>
        <taxon>Arthropoda</taxon>
        <taxon>Crustacea</taxon>
        <taxon>Branchiopoda</taxon>
        <taxon>Diplostraca</taxon>
        <taxon>Cladocera</taxon>
        <taxon>Anomopoda</taxon>
        <taxon>Daphniidae</taxon>
        <taxon>Daphnia</taxon>
    </lineage>
</organism>
<proteinExistence type="predicted"/>
<protein>
    <submittedName>
        <fullName evidence="1">Uncharacterized protein</fullName>
    </submittedName>
</protein>